<keyword evidence="1" id="KW-0812">Transmembrane</keyword>
<evidence type="ECO:0000313" key="3">
    <source>
        <dbReference type="Proteomes" id="UP001153076"/>
    </source>
</evidence>
<protein>
    <recommendedName>
        <fullName evidence="4">DUF599 domain-containing protein</fullName>
    </recommendedName>
</protein>
<comment type="caution">
    <text evidence="2">The sequence shown here is derived from an EMBL/GenBank/DDBJ whole genome shotgun (WGS) entry which is preliminary data.</text>
</comment>
<keyword evidence="1" id="KW-1133">Transmembrane helix</keyword>
<feature type="transmembrane region" description="Helical" evidence="1">
    <location>
        <begin position="359"/>
        <end position="381"/>
    </location>
</feature>
<accession>A0A9Q1JTF8</accession>
<feature type="transmembrane region" description="Helical" evidence="1">
    <location>
        <begin position="187"/>
        <end position="211"/>
    </location>
</feature>
<keyword evidence="3" id="KW-1185">Reference proteome</keyword>
<dbReference type="InterPro" id="IPR006747">
    <property type="entry name" value="DUF599"/>
</dbReference>
<organism evidence="2 3">
    <name type="scientific">Carnegiea gigantea</name>
    <dbReference type="NCBI Taxonomy" id="171969"/>
    <lineage>
        <taxon>Eukaryota</taxon>
        <taxon>Viridiplantae</taxon>
        <taxon>Streptophyta</taxon>
        <taxon>Embryophyta</taxon>
        <taxon>Tracheophyta</taxon>
        <taxon>Spermatophyta</taxon>
        <taxon>Magnoliopsida</taxon>
        <taxon>eudicotyledons</taxon>
        <taxon>Gunneridae</taxon>
        <taxon>Pentapetalae</taxon>
        <taxon>Caryophyllales</taxon>
        <taxon>Cactineae</taxon>
        <taxon>Cactaceae</taxon>
        <taxon>Cactoideae</taxon>
        <taxon>Echinocereeae</taxon>
        <taxon>Carnegiea</taxon>
    </lineage>
</organism>
<evidence type="ECO:0000256" key="1">
    <source>
        <dbReference type="SAM" id="Phobius"/>
    </source>
</evidence>
<evidence type="ECO:0008006" key="4">
    <source>
        <dbReference type="Google" id="ProtNLM"/>
    </source>
</evidence>
<dbReference type="PANTHER" id="PTHR31168:SF19">
    <property type="entry name" value="OS01G0683700 PROTEIN"/>
    <property type="match status" value="1"/>
</dbReference>
<dbReference type="EMBL" id="JAKOGI010000779">
    <property type="protein sequence ID" value="KAJ8430615.1"/>
    <property type="molecule type" value="Genomic_DNA"/>
</dbReference>
<sequence>MEVEEQLDTVLVPLGLGLMGIYHVWLVVTVRLDPRRTVIGLNAESRRQWVFSLMADPLKNGVLAVQTIRNNIMASTLLATTAITLCSIIGVFVSSTSTSSNISSKLVYGNKTAIISAVKYFTLMLCFLVSFVCNVQSIRYYAHVSFLSTLPTSQGKREAMQYAARSLNRASFFWSVGLRAFYFSFPLFLWIFGPIPMFVCSCVMTVVLYFLDTTTSFTRQLHCHSLQRDTNAVDPDPSINNSSIHNINIDVPSLDYVLVPCGLLVLGVYHFWLLIAIRRHPRRFVIGLNRMSRHRWVYHMMSDSKNGILAIQTLRNNLMASTLLATIAITLSSLISAVVSNSSSPTKPSVTGYIHTFKYFSILVCFLAAFLCNMQCIRYYAHVSFLINAPPLDEGRDEYIEYVAQKLNRGSLFWSLGLRAFYFSFPLLLWIFGAVAMFGCSSVMVVLLYFLDTANSASRNLQNGEVLHKEEANNRDVEVGGESR</sequence>
<feature type="transmembrane region" description="Helical" evidence="1">
    <location>
        <begin position="427"/>
        <end position="451"/>
    </location>
</feature>
<dbReference type="Pfam" id="PF04654">
    <property type="entry name" value="DUF599"/>
    <property type="match status" value="2"/>
</dbReference>
<feature type="transmembrane region" description="Helical" evidence="1">
    <location>
        <begin position="256"/>
        <end position="275"/>
    </location>
</feature>
<proteinExistence type="predicted"/>
<feature type="transmembrane region" description="Helical" evidence="1">
    <location>
        <begin position="72"/>
        <end position="93"/>
    </location>
</feature>
<feature type="transmembrane region" description="Helical" evidence="1">
    <location>
        <begin position="320"/>
        <end position="339"/>
    </location>
</feature>
<dbReference type="PANTHER" id="PTHR31168">
    <property type="entry name" value="OS02G0292800 PROTEIN"/>
    <property type="match status" value="1"/>
</dbReference>
<reference evidence="2" key="1">
    <citation type="submission" date="2022-04" db="EMBL/GenBank/DDBJ databases">
        <title>Carnegiea gigantea Genome sequencing and assembly v2.</title>
        <authorList>
            <person name="Copetti D."/>
            <person name="Sanderson M.J."/>
            <person name="Burquez A."/>
            <person name="Wojciechowski M.F."/>
        </authorList>
    </citation>
    <scope>NUCLEOTIDE SEQUENCE</scope>
    <source>
        <strain evidence="2">SGP5-SGP5p</strain>
        <tissue evidence="2">Aerial part</tissue>
    </source>
</reference>
<evidence type="ECO:0000313" key="2">
    <source>
        <dbReference type="EMBL" id="KAJ8430615.1"/>
    </source>
</evidence>
<name>A0A9Q1JTF8_9CARY</name>
<gene>
    <name evidence="2" type="ORF">Cgig2_021577</name>
</gene>
<dbReference type="Proteomes" id="UP001153076">
    <property type="component" value="Unassembled WGS sequence"/>
</dbReference>
<feature type="transmembrane region" description="Helical" evidence="1">
    <location>
        <begin position="12"/>
        <end position="32"/>
    </location>
</feature>
<keyword evidence="1" id="KW-0472">Membrane</keyword>
<feature type="transmembrane region" description="Helical" evidence="1">
    <location>
        <begin position="113"/>
        <end position="133"/>
    </location>
</feature>
<dbReference type="OrthoDB" id="761598at2759"/>
<dbReference type="AlphaFoldDB" id="A0A9Q1JTF8"/>